<dbReference type="InterPro" id="IPR001781">
    <property type="entry name" value="Znf_LIM"/>
</dbReference>
<dbReference type="AlphaFoldDB" id="A0A914ZH63"/>
<feature type="domain" description="LIM zinc-binding" evidence="6">
    <location>
        <begin position="828"/>
        <end position="889"/>
    </location>
</feature>
<reference evidence="8" key="1">
    <citation type="submission" date="2022-11" db="UniProtKB">
        <authorList>
            <consortium name="WormBaseParasite"/>
        </authorList>
    </citation>
    <scope>IDENTIFICATION</scope>
</reference>
<evidence type="ECO:0000256" key="4">
    <source>
        <dbReference type="PROSITE-ProRule" id="PRU00125"/>
    </source>
</evidence>
<evidence type="ECO:0000259" key="6">
    <source>
        <dbReference type="PROSITE" id="PS50023"/>
    </source>
</evidence>
<keyword evidence="1 4" id="KW-0479">Metal-binding</keyword>
<evidence type="ECO:0000256" key="3">
    <source>
        <dbReference type="ARBA" id="ARBA00023038"/>
    </source>
</evidence>
<protein>
    <submittedName>
        <fullName evidence="8">LIM zinc-binding domain-containing protein</fullName>
    </submittedName>
</protein>
<keyword evidence="7" id="KW-1185">Reference proteome</keyword>
<dbReference type="WBParaSite" id="PgB04_g060_t03">
    <property type="protein sequence ID" value="PgB04_g060_t03"/>
    <property type="gene ID" value="PgB04_g060"/>
</dbReference>
<proteinExistence type="predicted"/>
<feature type="domain" description="LIM zinc-binding" evidence="6">
    <location>
        <begin position="190"/>
        <end position="250"/>
    </location>
</feature>
<dbReference type="CDD" id="cd09358">
    <property type="entry name" value="LIM_Mical_like"/>
    <property type="match status" value="1"/>
</dbReference>
<name>A0A914ZH63_PARUN</name>
<dbReference type="Pfam" id="PF00412">
    <property type="entry name" value="LIM"/>
    <property type="match status" value="2"/>
</dbReference>
<feature type="region of interest" description="Disordered" evidence="5">
    <location>
        <begin position="253"/>
        <end position="281"/>
    </location>
</feature>
<organism evidence="7 8">
    <name type="scientific">Parascaris univalens</name>
    <name type="common">Nematode worm</name>
    <dbReference type="NCBI Taxonomy" id="6257"/>
    <lineage>
        <taxon>Eukaryota</taxon>
        <taxon>Metazoa</taxon>
        <taxon>Ecdysozoa</taxon>
        <taxon>Nematoda</taxon>
        <taxon>Chromadorea</taxon>
        <taxon>Rhabditida</taxon>
        <taxon>Spirurina</taxon>
        <taxon>Ascaridomorpha</taxon>
        <taxon>Ascaridoidea</taxon>
        <taxon>Ascarididae</taxon>
        <taxon>Parascaris</taxon>
    </lineage>
</organism>
<dbReference type="PANTHER" id="PTHR24206">
    <property type="entry name" value="OS06G0237300 PROTEIN"/>
    <property type="match status" value="1"/>
</dbReference>
<dbReference type="Gene3D" id="2.10.110.10">
    <property type="entry name" value="Cysteine Rich Protein"/>
    <property type="match status" value="2"/>
</dbReference>
<feature type="region of interest" description="Disordered" evidence="5">
    <location>
        <begin position="1"/>
        <end position="31"/>
    </location>
</feature>
<evidence type="ECO:0000313" key="7">
    <source>
        <dbReference type="Proteomes" id="UP000887569"/>
    </source>
</evidence>
<keyword evidence="2 4" id="KW-0862">Zinc</keyword>
<evidence type="ECO:0000313" key="8">
    <source>
        <dbReference type="WBParaSite" id="PgB04_g060_t03"/>
    </source>
</evidence>
<feature type="region of interest" description="Disordered" evidence="5">
    <location>
        <begin position="756"/>
        <end position="776"/>
    </location>
</feature>
<feature type="compositionally biased region" description="Acidic residues" evidence="5">
    <location>
        <begin position="1"/>
        <end position="17"/>
    </location>
</feature>
<dbReference type="GO" id="GO:0046872">
    <property type="term" value="F:metal ion binding"/>
    <property type="evidence" value="ECO:0007669"/>
    <property type="project" value="UniProtKB-KW"/>
</dbReference>
<evidence type="ECO:0000256" key="2">
    <source>
        <dbReference type="ARBA" id="ARBA00022833"/>
    </source>
</evidence>
<dbReference type="SUPFAM" id="SSF57716">
    <property type="entry name" value="Glucocorticoid receptor-like (DNA-binding domain)"/>
    <property type="match status" value="2"/>
</dbReference>
<dbReference type="PROSITE" id="PS00478">
    <property type="entry name" value="LIM_DOMAIN_1"/>
    <property type="match status" value="2"/>
</dbReference>
<evidence type="ECO:0000256" key="5">
    <source>
        <dbReference type="SAM" id="MobiDB-lite"/>
    </source>
</evidence>
<feature type="region of interest" description="Disordered" evidence="5">
    <location>
        <begin position="637"/>
        <end position="677"/>
    </location>
</feature>
<sequence>DVDEDPYALSSDSEDDEPKGPPPKINIEGRAVTDLSSLKAALTETKEAVVDDKRLEELNELKAKSEIAKIKKDFIEGNIKREEDGEKPVDEEREKLTAIAKETYSKFKDKFEKMPETLEQNLEERLKSMEKELTGVGKENLANIKGAFENPQEQIEIEREAIVVERSEADKKRIMSTFVKPEMTAEDAPRECAVCSKIVYPVERIFANKCLYHNTCFKCFKCAKKLTPTNYNSHQGQLLCKVHYLEIFHPEIAKTMDPNTTEEDERRPEDEDEEYAVSSKPKQLGADVVRSGVKAADDLSQIGSLKERKCDWESSAKEAATVDKKTVVDDEIAAGKVKANLERFVKGAINDGEEEEEDDTLRDPNIIREDRKKHKEELNFGQVGDIKNKWKTGNVEGAEVKELSKEDLEELRKGPGVKERFKERTDEEEMIAKQWDRSELDTSGNNDCSTYLSFLRSRYMWHLSAVADARRSFLEGSAYQSAPIEKTVEMSEIEFKKLQEFKDRFEKGEGDISVEKTAVDIHAEGLGDIKAAFEKGGIDEANMTPEERAELKKKEIEAEFLRYKLARRAAAQREAAEQEQGEGAPASGIEVPTVELGSIKDRFETGDAFKGQETDKSQLDVEIKMAGKAREKFKQIDAEGPSPTMPNQPKEKRISKWDKKENAPVPEPINKRIIEDEPEELEEEDAYAVKNLMNKFKNIEKEPIKLPTHERPLDLEGIKVEAKNLKEQFEKVGDHENESAEEKRKRLEDEFARLKQEKEAAAAAREPSPEEEIAPQKEEIHVAADHASKMAAKWEKIQKKEAKKAERSKMPQKASAQAIWNSRIRAPPPCDCCGQGVYMAERFECFSHIYHQRCFRCKHCGSPLRAENSQRSPSGDLFCETHFRRLFIAHNSFVFRSNQQFIVST</sequence>
<accession>A0A914ZH63</accession>
<feature type="compositionally biased region" description="Basic and acidic residues" evidence="5">
    <location>
        <begin position="649"/>
        <end position="662"/>
    </location>
</feature>
<evidence type="ECO:0000256" key="1">
    <source>
        <dbReference type="ARBA" id="ARBA00022723"/>
    </source>
</evidence>
<keyword evidence="3 4" id="KW-0440">LIM domain</keyword>
<dbReference type="Proteomes" id="UP000887569">
    <property type="component" value="Unplaced"/>
</dbReference>
<dbReference type="SMART" id="SM00132">
    <property type="entry name" value="LIM"/>
    <property type="match status" value="2"/>
</dbReference>
<dbReference type="PROSITE" id="PS50023">
    <property type="entry name" value="LIM_DOMAIN_2"/>
    <property type="match status" value="2"/>
</dbReference>